<dbReference type="SUPFAM" id="SSF158499">
    <property type="entry name" value="DnaD domain-like"/>
    <property type="match status" value="1"/>
</dbReference>
<accession>A0A810Q7J1</accession>
<evidence type="ECO:0000259" key="3">
    <source>
        <dbReference type="Pfam" id="PF07261"/>
    </source>
</evidence>
<dbReference type="Gene3D" id="1.10.10.630">
    <property type="entry name" value="DnaD domain-like"/>
    <property type="match status" value="2"/>
</dbReference>
<evidence type="ECO:0000256" key="1">
    <source>
        <dbReference type="ARBA" id="ARBA00093462"/>
    </source>
</evidence>
<dbReference type="AlphaFoldDB" id="A0A810Q7J1"/>
<feature type="compositionally biased region" description="Basic and acidic residues" evidence="2">
    <location>
        <begin position="279"/>
        <end position="294"/>
    </location>
</feature>
<feature type="region of interest" description="Disordered" evidence="2">
    <location>
        <begin position="269"/>
        <end position="294"/>
    </location>
</feature>
<dbReference type="Pfam" id="PF07261">
    <property type="entry name" value="DnaB_2"/>
    <property type="match status" value="1"/>
</dbReference>
<organism evidence="4 5">
    <name type="scientific">Pusillibacter faecalis</name>
    <dbReference type="NCBI Taxonomy" id="2714358"/>
    <lineage>
        <taxon>Bacteria</taxon>
        <taxon>Bacillati</taxon>
        <taxon>Bacillota</taxon>
        <taxon>Clostridia</taxon>
        <taxon>Eubacteriales</taxon>
        <taxon>Oscillospiraceae</taxon>
        <taxon>Pusillibacter</taxon>
    </lineage>
</organism>
<evidence type="ECO:0000313" key="4">
    <source>
        <dbReference type="EMBL" id="BCK84110.1"/>
    </source>
</evidence>
<dbReference type="InterPro" id="IPR034829">
    <property type="entry name" value="DnaD-like_sf"/>
</dbReference>
<reference evidence="4" key="1">
    <citation type="submission" date="2020-09" db="EMBL/GenBank/DDBJ databases">
        <title>New species isolated from human feces.</title>
        <authorList>
            <person name="Kitahara M."/>
            <person name="Shigeno Y."/>
            <person name="Shime M."/>
            <person name="Matsumoto Y."/>
            <person name="Nakamura S."/>
            <person name="Motooka D."/>
            <person name="Fukuoka S."/>
            <person name="Nishikawa H."/>
            <person name="Benno Y."/>
        </authorList>
    </citation>
    <scope>NUCLEOTIDE SEQUENCE</scope>
    <source>
        <strain evidence="4">MM59</strain>
    </source>
</reference>
<dbReference type="KEGG" id="pfaa:MM59RIKEN_14290"/>
<evidence type="ECO:0000256" key="2">
    <source>
        <dbReference type="SAM" id="MobiDB-lite"/>
    </source>
</evidence>
<dbReference type="InterPro" id="IPR006343">
    <property type="entry name" value="DnaB/C_C"/>
</dbReference>
<evidence type="ECO:0000313" key="5">
    <source>
        <dbReference type="Proteomes" id="UP000679848"/>
    </source>
</evidence>
<proteinExistence type="inferred from homology"/>
<dbReference type="Proteomes" id="UP000679848">
    <property type="component" value="Chromosome"/>
</dbReference>
<dbReference type="EMBL" id="AP023420">
    <property type="protein sequence ID" value="BCK84110.1"/>
    <property type="molecule type" value="Genomic_DNA"/>
</dbReference>
<comment type="similarity">
    <text evidence="1">Belongs to the DnaB/DnaD family.</text>
</comment>
<sequence>MGSVLVYSPEEGVTVSAQALRRLLEKGDGDAALLYLALLRHHGTIQPRALAGELRWERPRIEAAEEALRQMGLIAPAEQPPAPAEESPAYQRSDILERLESGGEFRSLVAEVERKLGKKLTVPDIGILLGLQDYLGLPGDVIYLLVCHCAERIQRRYGPGRRPAMRQIEKEGYAWARKGIDSQRAAAAYLKQYAQRQETIPLYMRALGLGERAPSPSEEKYLTAWQEMGFAPEAVALAADKTILKCHELKWPYCNGILKRWHEAGLHTPEEIQSGDRPAPGREDKPRESAWKYV</sequence>
<protein>
    <recommendedName>
        <fullName evidence="3">DnaB/C C-terminal domain-containing protein</fullName>
    </recommendedName>
</protein>
<keyword evidence="5" id="KW-1185">Reference proteome</keyword>
<name>A0A810Q7J1_9FIRM</name>
<feature type="domain" description="DnaB/C C-terminal" evidence="3">
    <location>
        <begin position="212"/>
        <end position="273"/>
    </location>
</feature>
<gene>
    <name evidence="4" type="ORF">MM59RIKEN_14290</name>
</gene>